<evidence type="ECO:0000256" key="2">
    <source>
        <dbReference type="ARBA" id="ARBA00022692"/>
    </source>
</evidence>
<feature type="compositionally biased region" description="Basic and acidic residues" evidence="6">
    <location>
        <begin position="562"/>
        <end position="578"/>
    </location>
</feature>
<feature type="region of interest" description="Disordered" evidence="6">
    <location>
        <begin position="777"/>
        <end position="849"/>
    </location>
</feature>
<accession>A0A1Q9CK72</accession>
<evidence type="ECO:0000259" key="7">
    <source>
        <dbReference type="Pfam" id="PF00520"/>
    </source>
</evidence>
<dbReference type="GO" id="GO:0005216">
    <property type="term" value="F:monoatomic ion channel activity"/>
    <property type="evidence" value="ECO:0007669"/>
    <property type="project" value="InterPro"/>
</dbReference>
<evidence type="ECO:0000313" key="8">
    <source>
        <dbReference type="EMBL" id="OLP83257.1"/>
    </source>
</evidence>
<dbReference type="InterPro" id="IPR027359">
    <property type="entry name" value="Volt_channel_dom_sf"/>
</dbReference>
<dbReference type="Gene3D" id="3.90.190.10">
    <property type="entry name" value="Protein tyrosine phosphatase superfamily"/>
    <property type="match status" value="1"/>
</dbReference>
<evidence type="ECO:0000256" key="3">
    <source>
        <dbReference type="ARBA" id="ARBA00022989"/>
    </source>
</evidence>
<feature type="compositionally biased region" description="Basic and acidic residues" evidence="6">
    <location>
        <begin position="399"/>
        <end position="411"/>
    </location>
</feature>
<protein>
    <submittedName>
        <fullName evidence="8">Phosphatidylinositol 3,4,5-trisphosphate 3-phosphatase TPTE2</fullName>
    </submittedName>
</protein>
<evidence type="ECO:0000256" key="5">
    <source>
        <dbReference type="SAM" id="Coils"/>
    </source>
</evidence>
<dbReference type="GO" id="GO:0005829">
    <property type="term" value="C:cytosol"/>
    <property type="evidence" value="ECO:0007669"/>
    <property type="project" value="TreeGrafter"/>
</dbReference>
<keyword evidence="2" id="KW-0812">Transmembrane</keyword>
<name>A0A1Q9CK72_SYMMI</name>
<keyword evidence="5" id="KW-0175">Coiled coil</keyword>
<dbReference type="SUPFAM" id="SSF52799">
    <property type="entry name" value="(Phosphotyrosine protein) phosphatases II"/>
    <property type="match status" value="1"/>
</dbReference>
<dbReference type="EMBL" id="LSRX01001128">
    <property type="protein sequence ID" value="OLP83257.1"/>
    <property type="molecule type" value="Genomic_DNA"/>
</dbReference>
<evidence type="ECO:0000256" key="4">
    <source>
        <dbReference type="ARBA" id="ARBA00023136"/>
    </source>
</evidence>
<dbReference type="Proteomes" id="UP000186817">
    <property type="component" value="Unassembled WGS sequence"/>
</dbReference>
<feature type="compositionally biased region" description="Basic and acidic residues" evidence="6">
    <location>
        <begin position="212"/>
        <end position="225"/>
    </location>
</feature>
<dbReference type="InterPro" id="IPR051281">
    <property type="entry name" value="Dual-spec_lipid-protein_phosph"/>
</dbReference>
<dbReference type="GO" id="GO:0016314">
    <property type="term" value="F:phosphatidylinositol-3,4,5-trisphosphate 3-phosphatase activity"/>
    <property type="evidence" value="ECO:0007669"/>
    <property type="project" value="TreeGrafter"/>
</dbReference>
<dbReference type="Pfam" id="PF00520">
    <property type="entry name" value="Ion_trans"/>
    <property type="match status" value="1"/>
</dbReference>
<feature type="region of interest" description="Disordered" evidence="6">
    <location>
        <begin position="329"/>
        <end position="411"/>
    </location>
</feature>
<dbReference type="InterPro" id="IPR029021">
    <property type="entry name" value="Prot-tyrosine_phosphatase-like"/>
</dbReference>
<dbReference type="InterPro" id="IPR005821">
    <property type="entry name" value="Ion_trans_dom"/>
</dbReference>
<evidence type="ECO:0000313" key="9">
    <source>
        <dbReference type="Proteomes" id="UP000186817"/>
    </source>
</evidence>
<dbReference type="PANTHER" id="PTHR12305">
    <property type="entry name" value="PHOSPHATASE WITH HOMOLOGY TO TENSIN"/>
    <property type="match status" value="1"/>
</dbReference>
<evidence type="ECO:0000256" key="1">
    <source>
        <dbReference type="ARBA" id="ARBA00004141"/>
    </source>
</evidence>
<dbReference type="GO" id="GO:0016020">
    <property type="term" value="C:membrane"/>
    <property type="evidence" value="ECO:0007669"/>
    <property type="project" value="UniProtKB-SubCell"/>
</dbReference>
<evidence type="ECO:0000256" key="6">
    <source>
        <dbReference type="SAM" id="MobiDB-lite"/>
    </source>
</evidence>
<reference evidence="8 9" key="1">
    <citation type="submission" date="2016-02" db="EMBL/GenBank/DDBJ databases">
        <title>Genome analysis of coral dinoflagellate symbionts highlights evolutionary adaptations to a symbiotic lifestyle.</title>
        <authorList>
            <person name="Aranda M."/>
            <person name="Li Y."/>
            <person name="Liew Y.J."/>
            <person name="Baumgarten S."/>
            <person name="Simakov O."/>
            <person name="Wilson M."/>
            <person name="Piel J."/>
            <person name="Ashoor H."/>
            <person name="Bougouffa S."/>
            <person name="Bajic V.B."/>
            <person name="Ryu T."/>
            <person name="Ravasi T."/>
            <person name="Bayer T."/>
            <person name="Micklem G."/>
            <person name="Kim H."/>
            <person name="Bhak J."/>
            <person name="Lajeunesse T.C."/>
            <person name="Voolstra C.R."/>
        </authorList>
    </citation>
    <scope>NUCLEOTIDE SEQUENCE [LARGE SCALE GENOMIC DNA]</scope>
    <source>
        <strain evidence="8 9">CCMP2467</strain>
    </source>
</reference>
<sequence>MLGLHRHGVEILSIESSLRRARNVFNHMDKDAMEPHAKIYRRSRSSPPRMPWWRGSNDQASAAQEEGVPARLLGMSSMEYSIEKLSESLHEELHHFLHTFGTRLVAKEAALAEAADRLSESTSTVVADLRRKFEKALAEERERHARELGRLRQVADRTEADMQQAVKVQHQAVDELTCEFRGRCQEAAVGLEETKIGAHYWHLLRMSLDDSLSRSRGRGHDAAEKEDPDWNQDVALQGRSAGSSSRYKGKGRGMDADYRRKRSAARLMEKGPLPSSALDIIRGWMVLEVRRPFSGKGAFYNDLEEHPEDFPPGNGGVLVQWGYYQETEPNDWNDWPAQKDDEEEPTDEAKRPSRRKHKDIEAMLPEGPWQQRPRIKDGAAPSSKGSRSPPRHTWPGQRQEQRQEGSRGHDVQHDRMFALQSEGVPVLIGMRELMVMNAFTESASERRVINNNMVELRRTLRRKTHQPDRAQHEHNHEPNNEHNHEPNSEHDHEVAAQNQNTNDSSDCALVRDQIRFLLARNNMATGSTDVLPQQSGRRYGKLACGDLTQNVSLERLRSTIKDTGQAKEKNRERRKETVEANSDEVPVIAQTPNTSEVHSKTLEQLESGYGINRRDGGEQVAEGALAASPLKAVGFTIIQARSRSAAETKLQKKRVKVKKQLDHIGAEVTEAMKEQARAMLTRLLKAAGHLRSEYAEVGGATQRRQQAGTMAKWWAWPSGNVLSDAPDYGGAAEVKTTWEEQLKLAEQTGDQADKLVKLVGKRNPAVEEVYKQVLANQRHGGTEDTRTAELRQGRSKTEKVKKVHKSKKQKKKEKKEAQHHEVDWGDEEDDADSHHTAAADLGGSDSNTESAPTVALAALADLNWIQLDRCFLLSLEREREVEDRMQTKLMAEIAELTRRPAVQPLQSSNKSSTPGVEKIMPQLQELQWHQTGISTSISTLQPRLGACEAKLHAQDVVLDSLTKQVGDACKALASLSTKAVAAENLEGLQQKLLAAERRIHASEVSTDCLKNQVQQLRVRPADGETPLSVPDITTQSDGMLARQLGLEKIFGDFRRGIQSPKHRRTRSPHNAREPATVKRLPFRVGRPSGRKASDSEEAPYFVAQPTLESTLGRMQSESLELPFEHSNRIPPLVSTMSMSASGDLLLQCEGLMAVLPAMSVELPPLGERRASEEGPGSPGQVLVPDASGRATRLTEARVDPRFQTMRTPEHWHLTHQEHSPSSRDARAALMQMYVTGSCAPAKPSKREWALRLSVSAKWVLVQLLAVAIDLATLLAHIADVGVSALWASSPPSRSHAMKLVFLSLAYSADVGLRVYGLGTQVFFSKCWNRFDAAIVVLTIAGAIQTLTESAGHTGPFRFLRLLRVFRILRVIRIAVFVSHALPRCCQRMRRITGENKRRFVSLEEDFDLDLVYITPRLLSMSVPADGWLMQFYRNPLSEVVRFFETFHPKSYLIINACPEIPYNEAAFRTGTVERFDVKVARASAVVAARRMMQRRGVMMRKALMQAAMFSLQPTLN</sequence>
<comment type="caution">
    <text evidence="8">The sequence shown here is derived from an EMBL/GenBank/DDBJ whole genome shotgun (WGS) entry which is preliminary data.</text>
</comment>
<feature type="domain" description="Ion transport" evidence="7">
    <location>
        <begin position="1294"/>
        <end position="1373"/>
    </location>
</feature>
<feature type="compositionally biased region" description="Basic and acidic residues" evidence="6">
    <location>
        <begin position="814"/>
        <end position="823"/>
    </location>
</feature>
<feature type="compositionally biased region" description="Basic and acidic residues" evidence="6">
    <location>
        <begin position="780"/>
        <end position="800"/>
    </location>
</feature>
<comment type="subcellular location">
    <subcellularLocation>
        <location evidence="1">Membrane</location>
        <topology evidence="1">Multi-pass membrane protein</topology>
    </subcellularLocation>
</comment>
<feature type="region of interest" description="Disordered" evidence="6">
    <location>
        <begin position="212"/>
        <end position="256"/>
    </location>
</feature>
<organism evidence="8 9">
    <name type="scientific">Symbiodinium microadriaticum</name>
    <name type="common">Dinoflagellate</name>
    <name type="synonym">Zooxanthella microadriatica</name>
    <dbReference type="NCBI Taxonomy" id="2951"/>
    <lineage>
        <taxon>Eukaryota</taxon>
        <taxon>Sar</taxon>
        <taxon>Alveolata</taxon>
        <taxon>Dinophyceae</taxon>
        <taxon>Suessiales</taxon>
        <taxon>Symbiodiniaceae</taxon>
        <taxon>Symbiodinium</taxon>
    </lineage>
</organism>
<feature type="compositionally biased region" description="Polar residues" evidence="6">
    <location>
        <begin position="496"/>
        <end position="505"/>
    </location>
</feature>
<keyword evidence="9" id="KW-1185">Reference proteome</keyword>
<gene>
    <name evidence="8" type="primary">TPTE2</name>
    <name evidence="8" type="ORF">AK812_SmicGene35995</name>
</gene>
<keyword evidence="3" id="KW-1133">Transmembrane helix</keyword>
<dbReference type="OrthoDB" id="434850at2759"/>
<feature type="region of interest" description="Disordered" evidence="6">
    <location>
        <begin position="562"/>
        <end position="581"/>
    </location>
</feature>
<proteinExistence type="predicted"/>
<dbReference type="Gene3D" id="1.20.120.350">
    <property type="entry name" value="Voltage-gated potassium channels. Chain C"/>
    <property type="match status" value="1"/>
</dbReference>
<feature type="region of interest" description="Disordered" evidence="6">
    <location>
        <begin position="463"/>
        <end position="506"/>
    </location>
</feature>
<feature type="compositionally biased region" description="Basic and acidic residues" evidence="6">
    <location>
        <begin position="465"/>
        <end position="494"/>
    </location>
</feature>
<dbReference type="SUPFAM" id="SSF81324">
    <property type="entry name" value="Voltage-gated potassium channels"/>
    <property type="match status" value="1"/>
</dbReference>
<feature type="compositionally biased region" description="Basic residues" evidence="6">
    <location>
        <begin position="801"/>
        <end position="813"/>
    </location>
</feature>
<feature type="coiled-coil region" evidence="5">
    <location>
        <begin position="978"/>
        <end position="1005"/>
    </location>
</feature>
<keyword evidence="4" id="KW-0472">Membrane</keyword>